<accession>A0A6B8W5C3</accession>
<evidence type="ECO:0000256" key="1">
    <source>
        <dbReference type="SAM" id="MobiDB-lite"/>
    </source>
</evidence>
<dbReference type="Pfam" id="PF10756">
    <property type="entry name" value="bPH_6"/>
    <property type="match status" value="1"/>
</dbReference>
<evidence type="ECO:0000259" key="3">
    <source>
        <dbReference type="Pfam" id="PF10756"/>
    </source>
</evidence>
<proteinExistence type="predicted"/>
<name>A0A6B8W5C3_9CORY</name>
<keyword evidence="2" id="KW-0472">Membrane</keyword>
<dbReference type="InterPro" id="IPR019692">
    <property type="entry name" value="CFP-6_PH"/>
</dbReference>
<sequence length="191" mass="21143">MLAMSSKAGQPADNQSESVKFQPERTHLLAAVVIFLIFLFGVGYAPLYLFWILALPILFAWWVIKSETRVNDEGVEIDYAFKANRRFGWEQIEGVAFKGAKAQLRTTAGKDHVLPGVTFNSLPLLQKASTGRIPDALTAGKEAAEAKVVIHNKDGRQVLISREEYAQREAEKARLEAAEAEQAQSSATPRE</sequence>
<feature type="transmembrane region" description="Helical" evidence="2">
    <location>
        <begin position="26"/>
        <end position="42"/>
    </location>
</feature>
<dbReference type="AlphaFoldDB" id="A0A6B8W5C3"/>
<feature type="compositionally biased region" description="Low complexity" evidence="1">
    <location>
        <begin position="180"/>
        <end position="191"/>
    </location>
</feature>
<feature type="domain" description="Low molecular weight protein antigen 6 PH" evidence="3">
    <location>
        <begin position="66"/>
        <end position="136"/>
    </location>
</feature>
<organism evidence="4 5">
    <name type="scientific">Corynebacterium occultum</name>
    <dbReference type="NCBI Taxonomy" id="2675219"/>
    <lineage>
        <taxon>Bacteria</taxon>
        <taxon>Bacillati</taxon>
        <taxon>Actinomycetota</taxon>
        <taxon>Actinomycetes</taxon>
        <taxon>Mycobacteriales</taxon>
        <taxon>Corynebacteriaceae</taxon>
        <taxon>Corynebacterium</taxon>
    </lineage>
</organism>
<dbReference type="KEGG" id="cok:COCCU_06065"/>
<reference evidence="4 5" key="1">
    <citation type="submission" date="2019-11" db="EMBL/GenBank/DDBJ databases">
        <title>Complete genome sequence of Corynebacterium kalinowskii 1959, a novel Corynebacterium species isolated from soil of a small paddock in Vilsendorf, Germany.</title>
        <authorList>
            <person name="Schaffert L."/>
            <person name="Ruwe M."/>
            <person name="Milse J."/>
            <person name="Hanuschka K."/>
            <person name="Ortseifen V."/>
            <person name="Droste J."/>
            <person name="Brandt D."/>
            <person name="Schlueter L."/>
            <person name="Kutter Y."/>
            <person name="Vinke S."/>
            <person name="Viehoefer P."/>
            <person name="Jacob L."/>
            <person name="Luebke N.-C."/>
            <person name="Schulte-Berndt E."/>
            <person name="Hain C."/>
            <person name="Linder M."/>
            <person name="Schmidt P."/>
            <person name="Wollenschlaeger L."/>
            <person name="Luttermann T."/>
            <person name="Thieme E."/>
            <person name="Hassa J."/>
            <person name="Haak M."/>
            <person name="Wittchen M."/>
            <person name="Mentz A."/>
            <person name="Persicke M."/>
            <person name="Busche T."/>
            <person name="Ruckert C."/>
        </authorList>
    </citation>
    <scope>NUCLEOTIDE SEQUENCE [LARGE SCALE GENOMIC DNA]</scope>
    <source>
        <strain evidence="4 5">2039</strain>
    </source>
</reference>
<keyword evidence="5" id="KW-1185">Reference proteome</keyword>
<evidence type="ECO:0000313" key="5">
    <source>
        <dbReference type="Proteomes" id="UP000424462"/>
    </source>
</evidence>
<keyword evidence="2" id="KW-1133">Transmembrane helix</keyword>
<feature type="region of interest" description="Disordered" evidence="1">
    <location>
        <begin position="171"/>
        <end position="191"/>
    </location>
</feature>
<evidence type="ECO:0000313" key="4">
    <source>
        <dbReference type="EMBL" id="QGU07157.1"/>
    </source>
</evidence>
<keyword evidence="2" id="KW-0812">Transmembrane</keyword>
<gene>
    <name evidence="4" type="primary">cfp6</name>
    <name evidence="4" type="ORF">COCCU_06065</name>
</gene>
<evidence type="ECO:0000256" key="2">
    <source>
        <dbReference type="SAM" id="Phobius"/>
    </source>
</evidence>
<dbReference type="Proteomes" id="UP000424462">
    <property type="component" value="Chromosome"/>
</dbReference>
<dbReference type="EMBL" id="CP046455">
    <property type="protein sequence ID" value="QGU07157.1"/>
    <property type="molecule type" value="Genomic_DNA"/>
</dbReference>
<protein>
    <submittedName>
        <fullName evidence="4">Low molecular weight protein antigen 6</fullName>
    </submittedName>
</protein>